<accession>A0ACC6KT52</accession>
<name>A0ACC6KT52_9SPHI</name>
<reference evidence="1" key="1">
    <citation type="submission" date="2023-07" db="EMBL/GenBank/DDBJ databases">
        <title>Sorghum-associated microbial communities from plants grown in Nebraska, USA.</title>
        <authorList>
            <person name="Schachtman D."/>
        </authorList>
    </citation>
    <scope>NUCLEOTIDE SEQUENCE</scope>
    <source>
        <strain evidence="1">2697</strain>
    </source>
</reference>
<gene>
    <name evidence="1" type="ORF">J2X78_000869</name>
</gene>
<keyword evidence="2" id="KW-1185">Reference proteome</keyword>
<sequence>MIEKDQPIKALNGYMVANNISLNLKLADYARTITINTGFLGLGNKAYVAELNNLIFKKRIKSINNLKVNNIGQNLQTEHANIGVSFNSSEIGLKTPRPYLSMMSERTPTLAEKYHLINNDNAGNINALYKLKSDWALRLNIAALELKRNYNYNNSVNYFLPNADTVRYNEIQHAIEKLSQWQIGAQIEKNSNSIYLKSNTKLDLPKWDRSGGTSQNNVAFKQIQPTNQLSLSNETNLTKAMGVDQVLQYNSVLQFYKMNENLKISPGVQQDIVNDSIGYLMLNQQVRSKNLFINQSATYKTKFDRFILSASLGAYYEHNTLYSDLYKTDSLNVISTVGKDFRNDVVFENMGFYGKAALIYQLQRGSLSIETTPAYSFIKYNAIKANAEKNTCFLLNPIIEFRNKPGKYSELNFRYSQQTSFGEITDIYTGNILASYRQFSANDTPLPKTDLQTIGARYAYRKPIKMLFYFISLNYDRTAQNFINSYVIDSGVTKAIAIDYKNVTNKYAFSGNISKYLFSIATNISASVNIGLQQGNSLYNNEISPFNAYSMNLSLTARKKILSKITISLTGDLGKFINEQNTLGDPVIKNITRLSKIKAEWQQNLGDQIAYTIAYNFTSYKQALRQMVNNSFLDLNLKYSPPKWKSFFELQCINLINQNLYQQINSDSNQLSTFQLPLRPRTLLLKYSFTF</sequence>
<evidence type="ECO:0000313" key="2">
    <source>
        <dbReference type="Proteomes" id="UP001246858"/>
    </source>
</evidence>
<organism evidence="1 2">
    <name type="scientific">Pedobacter africanus</name>
    <dbReference type="NCBI Taxonomy" id="151894"/>
    <lineage>
        <taxon>Bacteria</taxon>
        <taxon>Pseudomonadati</taxon>
        <taxon>Bacteroidota</taxon>
        <taxon>Sphingobacteriia</taxon>
        <taxon>Sphingobacteriales</taxon>
        <taxon>Sphingobacteriaceae</taxon>
        <taxon>Pedobacter</taxon>
    </lineage>
</organism>
<comment type="caution">
    <text evidence="1">The sequence shown here is derived from an EMBL/GenBank/DDBJ whole genome shotgun (WGS) entry which is preliminary data.</text>
</comment>
<evidence type="ECO:0000313" key="1">
    <source>
        <dbReference type="EMBL" id="MDR6782317.1"/>
    </source>
</evidence>
<protein>
    <submittedName>
        <fullName evidence="1">Uncharacterized protein</fullName>
    </submittedName>
</protein>
<dbReference type="EMBL" id="JAVDTF010000001">
    <property type="protein sequence ID" value="MDR6782317.1"/>
    <property type="molecule type" value="Genomic_DNA"/>
</dbReference>
<dbReference type="Proteomes" id="UP001246858">
    <property type="component" value="Unassembled WGS sequence"/>
</dbReference>
<proteinExistence type="predicted"/>